<dbReference type="Proteomes" id="UP000231474">
    <property type="component" value="Unassembled WGS sequence"/>
</dbReference>
<evidence type="ECO:0000313" key="3">
    <source>
        <dbReference type="Proteomes" id="UP000231474"/>
    </source>
</evidence>
<reference evidence="3" key="1">
    <citation type="submission" date="2017-09" db="EMBL/GenBank/DDBJ databases">
        <title>Depth-based differentiation of microbial function through sediment-hosted aquifers and enrichment of novel symbionts in the deep terrestrial subsurface.</title>
        <authorList>
            <person name="Probst A.J."/>
            <person name="Ladd B."/>
            <person name="Jarett J.K."/>
            <person name="Geller-Mcgrath D.E."/>
            <person name="Sieber C.M.K."/>
            <person name="Emerson J.B."/>
            <person name="Anantharaman K."/>
            <person name="Thomas B.C."/>
            <person name="Malmstrom R."/>
            <person name="Stieglmeier M."/>
            <person name="Klingl A."/>
            <person name="Woyke T."/>
            <person name="Ryan C.M."/>
            <person name="Banfield J.F."/>
        </authorList>
    </citation>
    <scope>NUCLEOTIDE SEQUENCE [LARGE SCALE GENOMIC DNA]</scope>
</reference>
<keyword evidence="1" id="KW-0812">Transmembrane</keyword>
<dbReference type="EMBL" id="PFEK01000002">
    <property type="protein sequence ID" value="PJE67859.1"/>
    <property type="molecule type" value="Genomic_DNA"/>
</dbReference>
<gene>
    <name evidence="2" type="ORF">COU95_00040</name>
</gene>
<feature type="transmembrane region" description="Helical" evidence="1">
    <location>
        <begin position="116"/>
        <end position="134"/>
    </location>
</feature>
<keyword evidence="1" id="KW-0472">Membrane</keyword>
<evidence type="ECO:0000256" key="1">
    <source>
        <dbReference type="SAM" id="Phobius"/>
    </source>
</evidence>
<name>A0A2M8L4J8_9BACT</name>
<comment type="caution">
    <text evidence="2">The sequence shown here is derived from an EMBL/GenBank/DDBJ whole genome shotgun (WGS) entry which is preliminary data.</text>
</comment>
<feature type="transmembrane region" description="Helical" evidence="1">
    <location>
        <begin position="45"/>
        <end position="62"/>
    </location>
</feature>
<proteinExistence type="predicted"/>
<sequence length="137" mass="15617">MVGVALAVQVCFEPRIAYIALLAIGIYLLFQLFNCELRIANLIKNLGISFAITGLLHFYWILPTILLRKPSFEPGLAKAGWVEFLSFADFSNSLSLLHPNWSENIFGKTYFFRPEFLILPILAFSSLLFINYSITNY</sequence>
<organism evidence="2 3">
    <name type="scientific">Candidatus Shapirobacteria bacterium CG10_big_fil_rev_8_21_14_0_10_40_9</name>
    <dbReference type="NCBI Taxonomy" id="1974888"/>
    <lineage>
        <taxon>Bacteria</taxon>
        <taxon>Candidatus Shapironibacteriota</taxon>
    </lineage>
</organism>
<dbReference type="AlphaFoldDB" id="A0A2M8L4J8"/>
<feature type="transmembrane region" description="Helical" evidence="1">
    <location>
        <begin position="16"/>
        <end position="33"/>
    </location>
</feature>
<accession>A0A2M8L4J8</accession>
<evidence type="ECO:0000313" key="2">
    <source>
        <dbReference type="EMBL" id="PJE67859.1"/>
    </source>
</evidence>
<protein>
    <submittedName>
        <fullName evidence="2">Uncharacterized protein</fullName>
    </submittedName>
</protein>
<keyword evidence="1" id="KW-1133">Transmembrane helix</keyword>
<feature type="non-terminal residue" evidence="2">
    <location>
        <position position="137"/>
    </location>
</feature>